<reference evidence="1 2" key="1">
    <citation type="journal article" date="2023" name="Sci. Data">
        <title>Genome assembly of the Korean intertidal mud-creeper Batillaria attramentaria.</title>
        <authorList>
            <person name="Patra A.K."/>
            <person name="Ho P.T."/>
            <person name="Jun S."/>
            <person name="Lee S.J."/>
            <person name="Kim Y."/>
            <person name="Won Y.J."/>
        </authorList>
    </citation>
    <scope>NUCLEOTIDE SEQUENCE [LARGE SCALE GENOMIC DNA]</scope>
    <source>
        <strain evidence="1">Wonlab-2016</strain>
    </source>
</reference>
<gene>
    <name evidence="1" type="ORF">BaRGS_00010209</name>
</gene>
<proteinExistence type="predicted"/>
<name>A0ABD0LHS0_9CAEN</name>
<evidence type="ECO:0000313" key="2">
    <source>
        <dbReference type="Proteomes" id="UP001519460"/>
    </source>
</evidence>
<protein>
    <submittedName>
        <fullName evidence="1">Uncharacterized protein</fullName>
    </submittedName>
</protein>
<dbReference type="AlphaFoldDB" id="A0ABD0LHS0"/>
<keyword evidence="2" id="KW-1185">Reference proteome</keyword>
<dbReference type="Proteomes" id="UP001519460">
    <property type="component" value="Unassembled WGS sequence"/>
</dbReference>
<comment type="caution">
    <text evidence="1">The sequence shown here is derived from an EMBL/GenBank/DDBJ whole genome shotgun (WGS) entry which is preliminary data.</text>
</comment>
<evidence type="ECO:0000313" key="1">
    <source>
        <dbReference type="EMBL" id="KAK7498549.1"/>
    </source>
</evidence>
<organism evidence="1 2">
    <name type="scientific">Batillaria attramentaria</name>
    <dbReference type="NCBI Taxonomy" id="370345"/>
    <lineage>
        <taxon>Eukaryota</taxon>
        <taxon>Metazoa</taxon>
        <taxon>Spiralia</taxon>
        <taxon>Lophotrochozoa</taxon>
        <taxon>Mollusca</taxon>
        <taxon>Gastropoda</taxon>
        <taxon>Caenogastropoda</taxon>
        <taxon>Sorbeoconcha</taxon>
        <taxon>Cerithioidea</taxon>
        <taxon>Batillariidae</taxon>
        <taxon>Batillaria</taxon>
    </lineage>
</organism>
<dbReference type="EMBL" id="JACVVK020000050">
    <property type="protein sequence ID" value="KAK7498549.1"/>
    <property type="molecule type" value="Genomic_DNA"/>
</dbReference>
<sequence length="96" mass="10857">MFIQPLPSVGSQKRGSVLCGIMNKEQTQDGEIGVTLNERFSLLFALRSGHTRKASEQQQEISAEKTVRLRNRSVAEDLQTFSYMNVIHCYSDCDMT</sequence>
<accession>A0ABD0LHS0</accession>